<evidence type="ECO:0000313" key="3">
    <source>
        <dbReference type="Proteomes" id="UP001589609"/>
    </source>
</evidence>
<feature type="transmembrane region" description="Helical" evidence="1">
    <location>
        <begin position="276"/>
        <end position="301"/>
    </location>
</feature>
<dbReference type="Pfam" id="PF05145">
    <property type="entry name" value="AbrB"/>
    <property type="match status" value="1"/>
</dbReference>
<keyword evidence="1" id="KW-1133">Transmembrane helix</keyword>
<evidence type="ECO:0000313" key="2">
    <source>
        <dbReference type="EMBL" id="MFB9762558.1"/>
    </source>
</evidence>
<dbReference type="EMBL" id="JBHMAF010000199">
    <property type="protein sequence ID" value="MFB9762558.1"/>
    <property type="molecule type" value="Genomic_DNA"/>
</dbReference>
<feature type="transmembrane region" description="Helical" evidence="1">
    <location>
        <begin position="157"/>
        <end position="174"/>
    </location>
</feature>
<keyword evidence="1" id="KW-0812">Transmembrane</keyword>
<comment type="caution">
    <text evidence="2">The sequence shown here is derived from an EMBL/GenBank/DDBJ whole genome shotgun (WGS) entry which is preliminary data.</text>
</comment>
<feature type="transmembrane region" description="Helical" evidence="1">
    <location>
        <begin position="186"/>
        <end position="209"/>
    </location>
</feature>
<dbReference type="PANTHER" id="PTHR38457:SF1">
    <property type="entry name" value="REGULATOR ABRB-RELATED"/>
    <property type="match status" value="1"/>
</dbReference>
<feature type="transmembrane region" description="Helical" evidence="1">
    <location>
        <begin position="92"/>
        <end position="114"/>
    </location>
</feature>
<keyword evidence="3" id="KW-1185">Reference proteome</keyword>
<feature type="transmembrane region" description="Helical" evidence="1">
    <location>
        <begin position="335"/>
        <end position="357"/>
    </location>
</feature>
<dbReference type="RefSeq" id="WP_379952455.1">
    <property type="nucleotide sequence ID" value="NZ_JBHMAF010000199.1"/>
</dbReference>
<dbReference type="PANTHER" id="PTHR38457">
    <property type="entry name" value="REGULATOR ABRB-RELATED"/>
    <property type="match status" value="1"/>
</dbReference>
<reference evidence="2 3" key="1">
    <citation type="submission" date="2024-09" db="EMBL/GenBank/DDBJ databases">
        <authorList>
            <person name="Sun Q."/>
            <person name="Mori K."/>
        </authorList>
    </citation>
    <scope>NUCLEOTIDE SEQUENCE [LARGE SCALE GENOMIC DNA]</scope>
    <source>
        <strain evidence="2 3">JCM 11201</strain>
    </source>
</reference>
<organism evidence="2 3">
    <name type="scientific">Ectobacillus funiculus</name>
    <dbReference type="NCBI Taxonomy" id="137993"/>
    <lineage>
        <taxon>Bacteria</taxon>
        <taxon>Bacillati</taxon>
        <taxon>Bacillota</taxon>
        <taxon>Bacilli</taxon>
        <taxon>Bacillales</taxon>
        <taxon>Bacillaceae</taxon>
        <taxon>Ectobacillus</taxon>
    </lineage>
</organism>
<evidence type="ECO:0000256" key="1">
    <source>
        <dbReference type="SAM" id="Phobius"/>
    </source>
</evidence>
<feature type="transmembrane region" description="Helical" evidence="1">
    <location>
        <begin position="21"/>
        <end position="46"/>
    </location>
</feature>
<proteinExistence type="predicted"/>
<keyword evidence="1" id="KW-0472">Membrane</keyword>
<dbReference type="InterPro" id="IPR007820">
    <property type="entry name" value="AbrB_fam"/>
</dbReference>
<dbReference type="PIRSF" id="PIRSF038991">
    <property type="entry name" value="Protein_AbrB"/>
    <property type="match status" value="1"/>
</dbReference>
<sequence>MKKNPLAMQAGFIIVSGMGGYLLSLTGMSIGWMIGTLAAAGALSFWRPRFLLPGTSTKGIHAYWGYLGQYILGIELGQKVNAAVLQTFQDHWIVIIIMLILSTLFALLSGLILLRFTKESLMTSFLSATPGGLSAMPGIAAELGANMGTVSIVQTTRVLLVVCTIPLFSFYISSDNIVERADQNTISTHLSSTSFLWTQAFLIAAWVGYRAGKLLKLPAPWLVGGMLGVAALQTVLGLYTGENAAAWWPHQGITLAQILLGASVGSRLNKNMFIGAARICIVGLFSSISLVCTTMLCAFLISRWTNISFVTATLALAPGGIAEMATTSLTLHADAAFVVAVQVLRVILILSFLPVLFKLLNKQVAKRMVGEAG</sequence>
<name>A0ABV5WPI5_9BACI</name>
<dbReference type="Proteomes" id="UP001589609">
    <property type="component" value="Unassembled WGS sequence"/>
</dbReference>
<protein>
    <submittedName>
        <fullName evidence="2">AbrB family transcriptional regulator</fullName>
    </submittedName>
</protein>
<dbReference type="InterPro" id="IPR017516">
    <property type="entry name" value="AbrB_dup"/>
</dbReference>
<dbReference type="NCBIfam" id="TIGR03082">
    <property type="entry name" value="Gneg_AbrB_dup"/>
    <property type="match status" value="2"/>
</dbReference>
<gene>
    <name evidence="2" type="ORF">ACFFMS_30495</name>
</gene>
<feature type="transmembrane region" description="Helical" evidence="1">
    <location>
        <begin position="221"/>
        <end position="239"/>
    </location>
</feature>
<accession>A0ABV5WPI5</accession>